<keyword evidence="8" id="KW-1185">Reference proteome</keyword>
<reference evidence="7 8" key="1">
    <citation type="journal article" date="2014" name="Nature">
        <title>Sequential evolution of bacterial morphology by co-option of a developmental regulator.</title>
        <authorList>
            <person name="Jiang C."/>
            <person name="Brown P.J."/>
            <person name="Ducret A."/>
            <person name="Brun Y.V."/>
        </authorList>
    </citation>
    <scope>NUCLEOTIDE SEQUENCE [LARGE SCALE GENOMIC DNA]</scope>
    <source>
        <strain evidence="7 8">DSM 16100</strain>
    </source>
</reference>
<evidence type="ECO:0000256" key="4">
    <source>
        <dbReference type="PROSITE-ProRule" id="PRU00335"/>
    </source>
</evidence>
<protein>
    <submittedName>
        <fullName evidence="7">TetR family transcriptional regulator</fullName>
    </submittedName>
</protein>
<evidence type="ECO:0000259" key="6">
    <source>
        <dbReference type="PROSITE" id="PS50977"/>
    </source>
</evidence>
<dbReference type="Proteomes" id="UP000017837">
    <property type="component" value="Unassembled WGS sequence"/>
</dbReference>
<dbReference type="AlphaFoldDB" id="V4Q223"/>
<dbReference type="SUPFAM" id="SSF46689">
    <property type="entry name" value="Homeodomain-like"/>
    <property type="match status" value="1"/>
</dbReference>
<dbReference type="PANTHER" id="PTHR30055:SF234">
    <property type="entry name" value="HTH-TYPE TRANSCRIPTIONAL REGULATOR BETI"/>
    <property type="match status" value="1"/>
</dbReference>
<comment type="caution">
    <text evidence="7">The sequence shown here is derived from an EMBL/GenBank/DDBJ whole genome shotgun (WGS) entry which is preliminary data.</text>
</comment>
<organism evidence="7 8">
    <name type="scientific">Asticcacaulis benevestitus DSM 16100 = ATCC BAA-896</name>
    <dbReference type="NCBI Taxonomy" id="1121022"/>
    <lineage>
        <taxon>Bacteria</taxon>
        <taxon>Pseudomonadati</taxon>
        <taxon>Pseudomonadota</taxon>
        <taxon>Alphaproteobacteria</taxon>
        <taxon>Caulobacterales</taxon>
        <taxon>Caulobacteraceae</taxon>
        <taxon>Asticcacaulis</taxon>
    </lineage>
</organism>
<evidence type="ECO:0000313" key="7">
    <source>
        <dbReference type="EMBL" id="ESQ93729.1"/>
    </source>
</evidence>
<sequence>MTDRPKPTQLRDKAAPVKDGGAKDTPKSRRTRVQILETAMRLFAELGYDRAGNAAIAEACGLTRGAMLYHFPTREDLVEAAAWHIHAAREVAFEAEAKKLKPDQDALDGAIEAYWRLLSSVPFAAFLALERAARQDVDVAKAIRPAQEAFDNAAMGRATPGFIMAGNDARFQASRDLARFALDGMHRAALTYENDARIENVLTVIKRAVHMLNRKGDVTDLWGD</sequence>
<evidence type="ECO:0000256" key="2">
    <source>
        <dbReference type="ARBA" id="ARBA00023125"/>
    </source>
</evidence>
<dbReference type="PRINTS" id="PR00455">
    <property type="entry name" value="HTHTETR"/>
</dbReference>
<dbReference type="RefSeq" id="WP_018081752.1">
    <property type="nucleotide sequence ID" value="NZ_AQWM01000007.1"/>
</dbReference>
<name>V4Q223_9CAUL</name>
<dbReference type="GO" id="GO:0003700">
    <property type="term" value="F:DNA-binding transcription factor activity"/>
    <property type="evidence" value="ECO:0007669"/>
    <property type="project" value="TreeGrafter"/>
</dbReference>
<accession>V4Q223</accession>
<evidence type="ECO:0000256" key="1">
    <source>
        <dbReference type="ARBA" id="ARBA00023015"/>
    </source>
</evidence>
<keyword evidence="2 4" id="KW-0238">DNA-binding</keyword>
<feature type="compositionally biased region" description="Basic and acidic residues" evidence="5">
    <location>
        <begin position="1"/>
        <end position="27"/>
    </location>
</feature>
<dbReference type="EMBL" id="AWGB01000007">
    <property type="protein sequence ID" value="ESQ93729.1"/>
    <property type="molecule type" value="Genomic_DNA"/>
</dbReference>
<dbReference type="PROSITE" id="PS50977">
    <property type="entry name" value="HTH_TETR_2"/>
    <property type="match status" value="1"/>
</dbReference>
<keyword evidence="1" id="KW-0805">Transcription regulation</keyword>
<dbReference type="InterPro" id="IPR009057">
    <property type="entry name" value="Homeodomain-like_sf"/>
</dbReference>
<dbReference type="InterPro" id="IPR050109">
    <property type="entry name" value="HTH-type_TetR-like_transc_reg"/>
</dbReference>
<proteinExistence type="predicted"/>
<dbReference type="Gene3D" id="1.10.357.10">
    <property type="entry name" value="Tetracycline Repressor, domain 2"/>
    <property type="match status" value="1"/>
</dbReference>
<dbReference type="PANTHER" id="PTHR30055">
    <property type="entry name" value="HTH-TYPE TRANSCRIPTIONAL REGULATOR RUTR"/>
    <property type="match status" value="1"/>
</dbReference>
<dbReference type="STRING" id="1121022.GCA_000376105_02088"/>
<dbReference type="PATRIC" id="fig|1121022.4.peg.1045"/>
<feature type="DNA-binding region" description="H-T-H motif" evidence="4">
    <location>
        <begin position="52"/>
        <end position="71"/>
    </location>
</feature>
<gene>
    <name evidence="7" type="ORF">ABENE_05255</name>
</gene>
<dbReference type="GO" id="GO:0000976">
    <property type="term" value="F:transcription cis-regulatory region binding"/>
    <property type="evidence" value="ECO:0007669"/>
    <property type="project" value="TreeGrafter"/>
</dbReference>
<dbReference type="eggNOG" id="COG1309">
    <property type="taxonomic scope" value="Bacteria"/>
</dbReference>
<evidence type="ECO:0000256" key="3">
    <source>
        <dbReference type="ARBA" id="ARBA00023163"/>
    </source>
</evidence>
<dbReference type="InterPro" id="IPR001647">
    <property type="entry name" value="HTH_TetR"/>
</dbReference>
<feature type="region of interest" description="Disordered" evidence="5">
    <location>
        <begin position="1"/>
        <end position="28"/>
    </location>
</feature>
<dbReference type="Pfam" id="PF00440">
    <property type="entry name" value="TetR_N"/>
    <property type="match status" value="1"/>
</dbReference>
<keyword evidence="3" id="KW-0804">Transcription</keyword>
<evidence type="ECO:0000256" key="5">
    <source>
        <dbReference type="SAM" id="MobiDB-lite"/>
    </source>
</evidence>
<evidence type="ECO:0000313" key="8">
    <source>
        <dbReference type="Proteomes" id="UP000017837"/>
    </source>
</evidence>
<feature type="domain" description="HTH tetR-type" evidence="6">
    <location>
        <begin position="29"/>
        <end position="89"/>
    </location>
</feature>